<evidence type="ECO:0000256" key="1">
    <source>
        <dbReference type="SAM" id="SignalP"/>
    </source>
</evidence>
<keyword evidence="4" id="KW-1185">Reference proteome</keyword>
<accession>A0A923I5K1</accession>
<organism evidence="3 4">
    <name type="scientific">Undibacterium rugosum</name>
    <dbReference type="NCBI Taxonomy" id="2762291"/>
    <lineage>
        <taxon>Bacteria</taxon>
        <taxon>Pseudomonadati</taxon>
        <taxon>Pseudomonadota</taxon>
        <taxon>Betaproteobacteria</taxon>
        <taxon>Burkholderiales</taxon>
        <taxon>Oxalobacteraceae</taxon>
        <taxon>Undibacterium</taxon>
    </lineage>
</organism>
<feature type="chain" id="PRO_5037182616" evidence="1">
    <location>
        <begin position="25"/>
        <end position="166"/>
    </location>
</feature>
<dbReference type="PANTHER" id="PTHR42852:SF17">
    <property type="entry name" value="THIOREDOXIN-LIKE PROTEIN HI_1115"/>
    <property type="match status" value="1"/>
</dbReference>
<dbReference type="InterPro" id="IPR050553">
    <property type="entry name" value="Thioredoxin_ResA/DsbE_sf"/>
</dbReference>
<sequence length="166" mass="18882">MHRRQFLQTSTASLILGLTSSSYAAERSLLLQGSDVNGKPLGLQDFAGRVVLVSFFTVDCDMCSQDLKLMREFYAGNSSKKFTLLGVNLDKNKKELDEYNEVTTQAYPKSQRFPTAWRMAPGHKDNFGNISSTPTHFVLDARHQLVFKREGAFRPDDWDRLWELLG</sequence>
<dbReference type="InterPro" id="IPR013740">
    <property type="entry name" value="Redoxin"/>
</dbReference>
<feature type="signal peptide" evidence="1">
    <location>
        <begin position="1"/>
        <end position="24"/>
    </location>
</feature>
<gene>
    <name evidence="3" type="ORF">H8K47_16460</name>
</gene>
<dbReference type="RefSeq" id="WP_186882481.1">
    <property type="nucleotide sequence ID" value="NZ_JACOGG010000025.1"/>
</dbReference>
<evidence type="ECO:0000313" key="3">
    <source>
        <dbReference type="EMBL" id="MBC3936957.1"/>
    </source>
</evidence>
<dbReference type="SUPFAM" id="SSF52833">
    <property type="entry name" value="Thioredoxin-like"/>
    <property type="match status" value="1"/>
</dbReference>
<protein>
    <submittedName>
        <fullName evidence="3">TlpA family protein disulfide reductase</fullName>
    </submittedName>
</protein>
<dbReference type="Proteomes" id="UP000612361">
    <property type="component" value="Unassembled WGS sequence"/>
</dbReference>
<dbReference type="Gene3D" id="3.40.30.10">
    <property type="entry name" value="Glutaredoxin"/>
    <property type="match status" value="1"/>
</dbReference>
<dbReference type="InterPro" id="IPR013766">
    <property type="entry name" value="Thioredoxin_domain"/>
</dbReference>
<dbReference type="GO" id="GO:0016491">
    <property type="term" value="F:oxidoreductase activity"/>
    <property type="evidence" value="ECO:0007669"/>
    <property type="project" value="InterPro"/>
</dbReference>
<dbReference type="EMBL" id="JACOGG010000025">
    <property type="protein sequence ID" value="MBC3936957.1"/>
    <property type="molecule type" value="Genomic_DNA"/>
</dbReference>
<dbReference type="PANTHER" id="PTHR42852">
    <property type="entry name" value="THIOL:DISULFIDE INTERCHANGE PROTEIN DSBE"/>
    <property type="match status" value="1"/>
</dbReference>
<feature type="domain" description="Thioredoxin" evidence="2">
    <location>
        <begin position="18"/>
        <end position="166"/>
    </location>
</feature>
<comment type="caution">
    <text evidence="3">The sequence shown here is derived from an EMBL/GenBank/DDBJ whole genome shotgun (WGS) entry which is preliminary data.</text>
</comment>
<reference evidence="3" key="1">
    <citation type="submission" date="2020-08" db="EMBL/GenBank/DDBJ databases">
        <title>Novel species isolated from subtropical streams in China.</title>
        <authorList>
            <person name="Lu H."/>
        </authorList>
    </citation>
    <scope>NUCLEOTIDE SEQUENCE</scope>
    <source>
        <strain evidence="3">CY7W</strain>
    </source>
</reference>
<evidence type="ECO:0000313" key="4">
    <source>
        <dbReference type="Proteomes" id="UP000612361"/>
    </source>
</evidence>
<proteinExistence type="predicted"/>
<dbReference type="InterPro" id="IPR036249">
    <property type="entry name" value="Thioredoxin-like_sf"/>
</dbReference>
<evidence type="ECO:0000259" key="2">
    <source>
        <dbReference type="PROSITE" id="PS51352"/>
    </source>
</evidence>
<dbReference type="PROSITE" id="PS51352">
    <property type="entry name" value="THIOREDOXIN_2"/>
    <property type="match status" value="1"/>
</dbReference>
<dbReference type="CDD" id="cd02966">
    <property type="entry name" value="TlpA_like_family"/>
    <property type="match status" value="1"/>
</dbReference>
<dbReference type="AlphaFoldDB" id="A0A923I5K1"/>
<name>A0A923I5K1_9BURK</name>
<keyword evidence="1" id="KW-0732">Signal</keyword>
<dbReference type="Pfam" id="PF08534">
    <property type="entry name" value="Redoxin"/>
    <property type="match status" value="1"/>
</dbReference>